<dbReference type="InterPro" id="IPR051106">
    <property type="entry name" value="RNA-bind/splicing_reg"/>
</dbReference>
<comment type="caution">
    <text evidence="11">The sequence shown here is derived from an EMBL/GenBank/DDBJ whole genome shotgun (WGS) entry which is preliminary data.</text>
</comment>
<protein>
    <submittedName>
        <fullName evidence="11">Serine/arginine-rich splicing factor SC35</fullName>
    </submittedName>
</protein>
<dbReference type="PANTHER" id="PTHR48028:SF4">
    <property type="entry name" value="SC35-LIKE SPLICING FACTOR"/>
    <property type="match status" value="1"/>
</dbReference>
<dbReference type="SMART" id="SM00360">
    <property type="entry name" value="RRM"/>
    <property type="match status" value="1"/>
</dbReference>
<feature type="region of interest" description="Disordered" evidence="8">
    <location>
        <begin position="106"/>
        <end position="125"/>
    </location>
</feature>
<gene>
    <name evidence="11" type="ORF">Sradi_2841900</name>
</gene>
<dbReference type="CDD" id="cd12311">
    <property type="entry name" value="RRM_SRSF2_SRSF8"/>
    <property type="match status" value="1"/>
</dbReference>
<keyword evidence="9" id="KW-0812">Transmembrane</keyword>
<evidence type="ECO:0000256" key="7">
    <source>
        <dbReference type="PROSITE-ProRule" id="PRU00176"/>
    </source>
</evidence>
<dbReference type="SUPFAM" id="SSF54928">
    <property type="entry name" value="RNA-binding domain, RBD"/>
    <property type="match status" value="1"/>
</dbReference>
<evidence type="ECO:0000256" key="2">
    <source>
        <dbReference type="ARBA" id="ARBA00022553"/>
    </source>
</evidence>
<organism evidence="11">
    <name type="scientific">Sesamum radiatum</name>
    <name type="common">Black benniseed</name>
    <dbReference type="NCBI Taxonomy" id="300843"/>
    <lineage>
        <taxon>Eukaryota</taxon>
        <taxon>Viridiplantae</taxon>
        <taxon>Streptophyta</taxon>
        <taxon>Embryophyta</taxon>
        <taxon>Tracheophyta</taxon>
        <taxon>Spermatophyta</taxon>
        <taxon>Magnoliopsida</taxon>
        <taxon>eudicotyledons</taxon>
        <taxon>Gunneridae</taxon>
        <taxon>Pentapetalae</taxon>
        <taxon>asterids</taxon>
        <taxon>lamiids</taxon>
        <taxon>Lamiales</taxon>
        <taxon>Pedaliaceae</taxon>
        <taxon>Sesamum</taxon>
    </lineage>
</organism>
<accession>A0AAW2RYB4</accession>
<dbReference type="PANTHER" id="PTHR48028">
    <property type="entry name" value="GLYCINE-RICH RNA-BINDING PROTEIN RZ1A"/>
    <property type="match status" value="1"/>
</dbReference>
<dbReference type="InterPro" id="IPR003954">
    <property type="entry name" value="RRM_euk-type"/>
</dbReference>
<keyword evidence="3" id="KW-0507">mRNA processing</keyword>
<reference evidence="11" key="1">
    <citation type="submission" date="2020-06" db="EMBL/GenBank/DDBJ databases">
        <authorList>
            <person name="Li T."/>
            <person name="Hu X."/>
            <person name="Zhang T."/>
            <person name="Song X."/>
            <person name="Zhang H."/>
            <person name="Dai N."/>
            <person name="Sheng W."/>
            <person name="Hou X."/>
            <person name="Wei L."/>
        </authorList>
    </citation>
    <scope>NUCLEOTIDE SEQUENCE</scope>
    <source>
        <strain evidence="11">G02</strain>
        <tissue evidence="11">Leaf</tissue>
    </source>
</reference>
<feature type="region of interest" description="Disordered" evidence="8">
    <location>
        <begin position="268"/>
        <end position="289"/>
    </location>
</feature>
<dbReference type="InterPro" id="IPR012677">
    <property type="entry name" value="Nucleotide-bd_a/b_plait_sf"/>
</dbReference>
<keyword evidence="2" id="KW-0597">Phosphoprotein</keyword>
<evidence type="ECO:0000256" key="8">
    <source>
        <dbReference type="SAM" id="MobiDB-lite"/>
    </source>
</evidence>
<evidence type="ECO:0000259" key="10">
    <source>
        <dbReference type="PROSITE" id="PS50102"/>
    </source>
</evidence>
<dbReference type="Pfam" id="PF00076">
    <property type="entry name" value="RRM_1"/>
    <property type="match status" value="1"/>
</dbReference>
<feature type="region of interest" description="Disordered" evidence="8">
    <location>
        <begin position="155"/>
        <end position="190"/>
    </location>
</feature>
<dbReference type="EMBL" id="JACGWJ010000012">
    <property type="protein sequence ID" value="KAL0384476.1"/>
    <property type="molecule type" value="Genomic_DNA"/>
</dbReference>
<feature type="transmembrane region" description="Helical" evidence="9">
    <location>
        <begin position="198"/>
        <end position="219"/>
    </location>
</feature>
<dbReference type="InterPro" id="IPR000504">
    <property type="entry name" value="RRM_dom"/>
</dbReference>
<name>A0AAW2RYB4_SESRA</name>
<keyword evidence="9" id="KW-1133">Transmembrane helix</keyword>
<dbReference type="GO" id="GO:0003723">
    <property type="term" value="F:RNA binding"/>
    <property type="evidence" value="ECO:0007669"/>
    <property type="project" value="UniProtKB-UniRule"/>
</dbReference>
<dbReference type="PROSITE" id="PS50102">
    <property type="entry name" value="RRM"/>
    <property type="match status" value="1"/>
</dbReference>
<sequence length="289" mass="33723">MPRPTDIADITYSLLVLNVNFRTTADDLFPLFDKYGKVMDIFIPRDRRTGESRGFAFVRYMYKDEAQKAVDKLDGRVVDGRDIAVQFAKYGPHAERIHDGRIVEKLTRRRGRSRSTSPWRRSQDGYHEDRDYRRRYRSRSMHRYEHRRDYWHRSRSYSGSPDYDRGRGRRRYDDERRSRSRSFDSYDRERNDGPGGQMMWLLVLFVTSRCMIVTLMLIVDLENSLKYSVFGISFWSSPTRLHILGLNEYGGPLAFLFGLLGGGRSGRLIGSRPDPTRSGAGNESGFDVG</sequence>
<dbReference type="InterPro" id="IPR035979">
    <property type="entry name" value="RBD_domain_sf"/>
</dbReference>
<evidence type="ECO:0000256" key="1">
    <source>
        <dbReference type="ARBA" id="ARBA00004123"/>
    </source>
</evidence>
<keyword evidence="6" id="KW-0539">Nucleus</keyword>
<evidence type="ECO:0000313" key="11">
    <source>
        <dbReference type="EMBL" id="KAL0384476.1"/>
    </source>
</evidence>
<evidence type="ECO:0000256" key="5">
    <source>
        <dbReference type="ARBA" id="ARBA00023187"/>
    </source>
</evidence>
<evidence type="ECO:0000256" key="9">
    <source>
        <dbReference type="SAM" id="Phobius"/>
    </source>
</evidence>
<dbReference type="GO" id="GO:0008380">
    <property type="term" value="P:RNA splicing"/>
    <property type="evidence" value="ECO:0007669"/>
    <property type="project" value="UniProtKB-KW"/>
</dbReference>
<dbReference type="AlphaFoldDB" id="A0AAW2RYB4"/>
<keyword evidence="9" id="KW-0472">Membrane</keyword>
<keyword evidence="4 7" id="KW-0694">RNA-binding</keyword>
<dbReference type="GO" id="GO:0006397">
    <property type="term" value="P:mRNA processing"/>
    <property type="evidence" value="ECO:0007669"/>
    <property type="project" value="UniProtKB-KW"/>
</dbReference>
<dbReference type="SMART" id="SM00361">
    <property type="entry name" value="RRM_1"/>
    <property type="match status" value="1"/>
</dbReference>
<evidence type="ECO:0000256" key="6">
    <source>
        <dbReference type="ARBA" id="ARBA00023242"/>
    </source>
</evidence>
<reference evidence="11" key="2">
    <citation type="journal article" date="2024" name="Plant">
        <title>Genomic evolution and insights into agronomic trait innovations of Sesamum species.</title>
        <authorList>
            <person name="Miao H."/>
            <person name="Wang L."/>
            <person name="Qu L."/>
            <person name="Liu H."/>
            <person name="Sun Y."/>
            <person name="Le M."/>
            <person name="Wang Q."/>
            <person name="Wei S."/>
            <person name="Zheng Y."/>
            <person name="Lin W."/>
            <person name="Duan Y."/>
            <person name="Cao H."/>
            <person name="Xiong S."/>
            <person name="Wang X."/>
            <person name="Wei L."/>
            <person name="Li C."/>
            <person name="Ma Q."/>
            <person name="Ju M."/>
            <person name="Zhao R."/>
            <person name="Li G."/>
            <person name="Mu C."/>
            <person name="Tian Q."/>
            <person name="Mei H."/>
            <person name="Zhang T."/>
            <person name="Gao T."/>
            <person name="Zhang H."/>
        </authorList>
    </citation>
    <scope>NUCLEOTIDE SEQUENCE</scope>
    <source>
        <strain evidence="11">G02</strain>
    </source>
</reference>
<proteinExistence type="predicted"/>
<comment type="subcellular location">
    <subcellularLocation>
        <location evidence="1">Nucleus</location>
    </subcellularLocation>
</comment>
<feature type="compositionally biased region" description="Basic and acidic residues" evidence="8">
    <location>
        <begin position="162"/>
        <end position="190"/>
    </location>
</feature>
<evidence type="ECO:0000256" key="3">
    <source>
        <dbReference type="ARBA" id="ARBA00022664"/>
    </source>
</evidence>
<dbReference type="GO" id="GO:0005634">
    <property type="term" value="C:nucleus"/>
    <property type="evidence" value="ECO:0007669"/>
    <property type="project" value="UniProtKB-SubCell"/>
</dbReference>
<evidence type="ECO:0000256" key="4">
    <source>
        <dbReference type="ARBA" id="ARBA00022884"/>
    </source>
</evidence>
<keyword evidence="5" id="KW-0508">mRNA splicing</keyword>
<feature type="domain" description="RRM" evidence="10">
    <location>
        <begin position="12"/>
        <end position="90"/>
    </location>
</feature>
<feature type="transmembrane region" description="Helical" evidence="9">
    <location>
        <begin position="239"/>
        <end position="262"/>
    </location>
</feature>
<dbReference type="Gene3D" id="3.30.70.330">
    <property type="match status" value="1"/>
</dbReference>